<name>A0ABS1LZ88_9NOCA</name>
<comment type="caution">
    <text evidence="2">The sequence shown here is derived from an EMBL/GenBank/DDBJ whole genome shotgun (WGS) entry which is preliminary data.</text>
</comment>
<dbReference type="SUPFAM" id="SSF56601">
    <property type="entry name" value="beta-lactamase/transpeptidase-like"/>
    <property type="match status" value="1"/>
</dbReference>
<reference evidence="2 3" key="1">
    <citation type="submission" date="2021-01" db="EMBL/GenBank/DDBJ databases">
        <title>WGS of actinomycetes isolated from Thailand.</title>
        <authorList>
            <person name="Thawai C."/>
        </authorList>
    </citation>
    <scope>NUCLEOTIDE SEQUENCE [LARGE SCALE GENOMIC DNA]</scope>
    <source>
        <strain evidence="2 3">LPG 2</strain>
    </source>
</reference>
<evidence type="ECO:0000313" key="2">
    <source>
        <dbReference type="EMBL" id="MBL1073535.1"/>
    </source>
</evidence>
<dbReference type="InterPro" id="IPR050789">
    <property type="entry name" value="Diverse_Enzym_Activities"/>
</dbReference>
<dbReference type="PANTHER" id="PTHR43283">
    <property type="entry name" value="BETA-LACTAMASE-RELATED"/>
    <property type="match status" value="1"/>
</dbReference>
<dbReference type="EMBL" id="JAERRJ010000001">
    <property type="protein sequence ID" value="MBL1073535.1"/>
    <property type="molecule type" value="Genomic_DNA"/>
</dbReference>
<dbReference type="Pfam" id="PF00144">
    <property type="entry name" value="Beta-lactamase"/>
    <property type="match status" value="1"/>
</dbReference>
<dbReference type="RefSeq" id="WP_201943535.1">
    <property type="nucleotide sequence ID" value="NZ_JAERRJ010000001.1"/>
</dbReference>
<accession>A0ABS1LZ88</accession>
<organism evidence="2 3">
    <name type="scientific">Nocardia acididurans</name>
    <dbReference type="NCBI Taxonomy" id="2802282"/>
    <lineage>
        <taxon>Bacteria</taxon>
        <taxon>Bacillati</taxon>
        <taxon>Actinomycetota</taxon>
        <taxon>Actinomycetes</taxon>
        <taxon>Mycobacteriales</taxon>
        <taxon>Nocardiaceae</taxon>
        <taxon>Nocardia</taxon>
    </lineage>
</organism>
<dbReference type="Gene3D" id="3.40.710.10">
    <property type="entry name" value="DD-peptidase/beta-lactamase superfamily"/>
    <property type="match status" value="1"/>
</dbReference>
<dbReference type="PANTHER" id="PTHR43283:SF7">
    <property type="entry name" value="BETA-LACTAMASE-RELATED DOMAIN-CONTAINING PROTEIN"/>
    <property type="match status" value="1"/>
</dbReference>
<sequence length="450" mass="48773">MLRKRRGLAGAVAVALTVGSVIFGGGSARADDELRCEQPTGRQFERAAPEEVGLDTGLLNAALGFAAERNRLNVQVFRHNCLIGEGPTNAQTGAVAWNVWSVTKSIVSLLAGIAWDQGKLDIGVPIDVYLPPGLGDAEHRAITVENLLTETSGLRIGVVTEGITAVIPVDPFSAVQALGVPFDDPPGTKFTYSQRNVDLLAYVIELATGEPLQEFAQRELFGPIGIPRSDYYWARDRTGHTYGYAHLYLPPDDLSRLGLLVAADGVWHGQQLISPEYLRLARTPSVTNRCYGYLFWLGGNCAENPEFLPGDMYSMSGLGLQHVFVLPSLDLTVVWTGLFGTHTTQGVSGILQYGMEVPHEFFRRLFRAFHDSPVPDPGQFVEPPLRLDPRKFFDNDIALAVFGLGPYAYPGCNALSCLNLGLAPPFTDAPPGCLLLACVGPDPRTPGIRE</sequence>
<proteinExistence type="predicted"/>
<evidence type="ECO:0000313" key="3">
    <source>
        <dbReference type="Proteomes" id="UP000602198"/>
    </source>
</evidence>
<dbReference type="GO" id="GO:0016787">
    <property type="term" value="F:hydrolase activity"/>
    <property type="evidence" value="ECO:0007669"/>
    <property type="project" value="UniProtKB-KW"/>
</dbReference>
<evidence type="ECO:0000259" key="1">
    <source>
        <dbReference type="Pfam" id="PF00144"/>
    </source>
</evidence>
<dbReference type="InterPro" id="IPR012338">
    <property type="entry name" value="Beta-lactam/transpept-like"/>
</dbReference>
<dbReference type="Proteomes" id="UP000602198">
    <property type="component" value="Unassembled WGS sequence"/>
</dbReference>
<protein>
    <submittedName>
        <fullName evidence="2">Serine hydrolase</fullName>
    </submittedName>
</protein>
<keyword evidence="2" id="KW-0378">Hydrolase</keyword>
<gene>
    <name evidence="2" type="ORF">JK358_03935</name>
</gene>
<keyword evidence="3" id="KW-1185">Reference proteome</keyword>
<dbReference type="InterPro" id="IPR001466">
    <property type="entry name" value="Beta-lactam-related"/>
</dbReference>
<feature type="domain" description="Beta-lactamase-related" evidence="1">
    <location>
        <begin position="97"/>
        <end position="335"/>
    </location>
</feature>